<reference evidence="1" key="2">
    <citation type="journal article" date="2022" name="New Phytol.">
        <title>Evolutionary transition to the ectomycorrhizal habit in the genomes of a hyperdiverse lineage of mushroom-forming fungi.</title>
        <authorList>
            <person name="Looney B."/>
            <person name="Miyauchi S."/>
            <person name="Morin E."/>
            <person name="Drula E."/>
            <person name="Courty P.E."/>
            <person name="Kohler A."/>
            <person name="Kuo A."/>
            <person name="LaButti K."/>
            <person name="Pangilinan J."/>
            <person name="Lipzen A."/>
            <person name="Riley R."/>
            <person name="Andreopoulos W."/>
            <person name="He G."/>
            <person name="Johnson J."/>
            <person name="Nolan M."/>
            <person name="Tritt A."/>
            <person name="Barry K.W."/>
            <person name="Grigoriev I.V."/>
            <person name="Nagy L.G."/>
            <person name="Hibbett D."/>
            <person name="Henrissat B."/>
            <person name="Matheny P.B."/>
            <person name="Labbe J."/>
            <person name="Martin F.M."/>
        </authorList>
    </citation>
    <scope>NUCLEOTIDE SEQUENCE</scope>
    <source>
        <strain evidence="1">EC-137</strain>
    </source>
</reference>
<proteinExistence type="predicted"/>
<sequence>MFGESESESPRVSSPWDHILASSLATEKVYYSQDAATMPRLSAEIEEGNVEYKLHLIQPSPARFARLVTQLKWRLLEGGGQAFYELGVADSGALVGLTPDDLADTLTTMHAMAAEIDARVVITKKIEVVGMGVRREDAREFAKKRRDRDHEKDRAVSRARAKAKWRNTPDSYTSGAETASSFDPSSFNSLLAEDAEDEYDFGASTPALSVSVSTSPSPPTLAVPTPNDVPEMPVSSQHDDSLALFTMDDELSFFTRNDDAEPVSVKPTASSRVIEQFAPTTATVTVPAGALPIPLPSFQRLTKSEKRRITRDLRRAERKRVAEQQQPIGEITVPVLPPPPAVVEDTDKALLVEQLADDMAVLDIESSKPAAPRTIVEALIIRELELEEAFLDFARF</sequence>
<evidence type="ECO:0000313" key="1">
    <source>
        <dbReference type="EMBL" id="KAI0036371.1"/>
    </source>
</evidence>
<keyword evidence="2" id="KW-1185">Reference proteome</keyword>
<dbReference type="Proteomes" id="UP000814128">
    <property type="component" value="Unassembled WGS sequence"/>
</dbReference>
<gene>
    <name evidence="1" type="ORF">K488DRAFT_82164</name>
</gene>
<reference evidence="1" key="1">
    <citation type="submission" date="2021-02" db="EMBL/GenBank/DDBJ databases">
        <authorList>
            <consortium name="DOE Joint Genome Institute"/>
            <person name="Ahrendt S."/>
            <person name="Looney B.P."/>
            <person name="Miyauchi S."/>
            <person name="Morin E."/>
            <person name="Drula E."/>
            <person name="Courty P.E."/>
            <person name="Chicoki N."/>
            <person name="Fauchery L."/>
            <person name="Kohler A."/>
            <person name="Kuo A."/>
            <person name="Labutti K."/>
            <person name="Pangilinan J."/>
            <person name="Lipzen A."/>
            <person name="Riley R."/>
            <person name="Andreopoulos W."/>
            <person name="He G."/>
            <person name="Johnson J."/>
            <person name="Barry K.W."/>
            <person name="Grigoriev I.V."/>
            <person name="Nagy L."/>
            <person name="Hibbett D."/>
            <person name="Henrissat B."/>
            <person name="Matheny P.B."/>
            <person name="Labbe J."/>
            <person name="Martin F."/>
        </authorList>
    </citation>
    <scope>NUCLEOTIDE SEQUENCE</scope>
    <source>
        <strain evidence="1">EC-137</strain>
    </source>
</reference>
<dbReference type="EMBL" id="MU273472">
    <property type="protein sequence ID" value="KAI0036371.1"/>
    <property type="molecule type" value="Genomic_DNA"/>
</dbReference>
<comment type="caution">
    <text evidence="1">The sequence shown here is derived from an EMBL/GenBank/DDBJ whole genome shotgun (WGS) entry which is preliminary data.</text>
</comment>
<organism evidence="1 2">
    <name type="scientific">Vararia minispora EC-137</name>
    <dbReference type="NCBI Taxonomy" id="1314806"/>
    <lineage>
        <taxon>Eukaryota</taxon>
        <taxon>Fungi</taxon>
        <taxon>Dikarya</taxon>
        <taxon>Basidiomycota</taxon>
        <taxon>Agaricomycotina</taxon>
        <taxon>Agaricomycetes</taxon>
        <taxon>Russulales</taxon>
        <taxon>Lachnocladiaceae</taxon>
        <taxon>Vararia</taxon>
    </lineage>
</organism>
<accession>A0ACB8QWZ0</accession>
<protein>
    <submittedName>
        <fullName evidence="1">Uncharacterized protein</fullName>
    </submittedName>
</protein>
<name>A0ACB8QWZ0_9AGAM</name>
<evidence type="ECO:0000313" key="2">
    <source>
        <dbReference type="Proteomes" id="UP000814128"/>
    </source>
</evidence>